<organism evidence="1 2">
    <name type="scientific">Sphingobacterium detergens</name>
    <dbReference type="NCBI Taxonomy" id="1145106"/>
    <lineage>
        <taxon>Bacteria</taxon>
        <taxon>Pseudomonadati</taxon>
        <taxon>Bacteroidota</taxon>
        <taxon>Sphingobacteriia</taxon>
        <taxon>Sphingobacteriales</taxon>
        <taxon>Sphingobacteriaceae</taxon>
        <taxon>Sphingobacterium</taxon>
    </lineage>
</organism>
<dbReference type="OrthoDB" id="2989458at2"/>
<comment type="caution">
    <text evidence="1">The sequence shown here is derived from an EMBL/GenBank/DDBJ whole genome shotgun (WGS) entry which is preliminary data.</text>
</comment>
<dbReference type="InterPro" id="IPR046732">
    <property type="entry name" value="DUF6624"/>
</dbReference>
<dbReference type="RefSeq" id="WP_120258187.1">
    <property type="nucleotide sequence ID" value="NZ_RAPY01000001.1"/>
</dbReference>
<name>A0A420BIM8_SPHD1</name>
<sequence>MILYKKLANELVQLADDDLLLRNELAEKGELQKGYHPAMEAVHRENAKRLREIIAEIGYPGISKVGAKASEAAWLIVQHAISEPDFMQHCYQLMISEKEDINPAHIAYLYDRIHYFKSKPQRFGTQLTADGGIYPVEDKANLNKQRLRMNLPELSQMKLDSVYDLDQLATLDQQDMDYTIWRKEVGWL</sequence>
<gene>
    <name evidence="1" type="ORF">DFQ12_1392</name>
</gene>
<evidence type="ECO:0000313" key="1">
    <source>
        <dbReference type="EMBL" id="RKE56527.1"/>
    </source>
</evidence>
<dbReference type="Pfam" id="PF20329">
    <property type="entry name" value="DUF6624"/>
    <property type="match status" value="1"/>
</dbReference>
<dbReference type="EMBL" id="RAPY01000001">
    <property type="protein sequence ID" value="RKE56527.1"/>
    <property type="molecule type" value="Genomic_DNA"/>
</dbReference>
<dbReference type="Proteomes" id="UP000286246">
    <property type="component" value="Unassembled WGS sequence"/>
</dbReference>
<proteinExistence type="predicted"/>
<accession>A0A420BIM8</accession>
<keyword evidence="2" id="KW-1185">Reference proteome</keyword>
<protein>
    <submittedName>
        <fullName evidence="1">Uncharacterized protein</fullName>
    </submittedName>
</protein>
<reference evidence="1 2" key="1">
    <citation type="submission" date="2018-09" db="EMBL/GenBank/DDBJ databases">
        <title>Genomic Encyclopedia of Type Strains, Phase III (KMG-III): the genomes of soil and plant-associated and newly described type strains.</title>
        <authorList>
            <person name="Whitman W."/>
        </authorList>
    </citation>
    <scope>NUCLEOTIDE SEQUENCE [LARGE SCALE GENOMIC DNA]</scope>
    <source>
        <strain evidence="1 2">CECT 7938</strain>
    </source>
</reference>
<evidence type="ECO:0000313" key="2">
    <source>
        <dbReference type="Proteomes" id="UP000286246"/>
    </source>
</evidence>
<dbReference type="AlphaFoldDB" id="A0A420BIM8"/>